<feature type="binding site" evidence="16">
    <location>
        <begin position="39"/>
        <end position="41"/>
    </location>
    <ligand>
        <name>GTP</name>
        <dbReference type="ChEBI" id="CHEBI:37565"/>
    </ligand>
</feature>
<evidence type="ECO:0000256" key="13">
    <source>
        <dbReference type="ARBA" id="ARBA00023134"/>
    </source>
</evidence>
<evidence type="ECO:0000256" key="7">
    <source>
        <dbReference type="ARBA" id="ARBA00007490"/>
    </source>
</evidence>
<dbReference type="GO" id="GO:0005525">
    <property type="term" value="F:GTP binding"/>
    <property type="evidence" value="ECO:0007669"/>
    <property type="project" value="UniProtKB-UniRule"/>
</dbReference>
<evidence type="ECO:0000256" key="14">
    <source>
        <dbReference type="PIRNR" id="PIRNR006135"/>
    </source>
</evidence>
<dbReference type="Pfam" id="PF02283">
    <property type="entry name" value="CobU"/>
    <property type="match status" value="1"/>
</dbReference>
<dbReference type="GO" id="GO:0009236">
    <property type="term" value="P:cobalamin biosynthetic process"/>
    <property type="evidence" value="ECO:0007669"/>
    <property type="project" value="UniProtKB-UniRule"/>
</dbReference>
<evidence type="ECO:0000256" key="2">
    <source>
        <dbReference type="ARBA" id="ARBA00000711"/>
    </source>
</evidence>
<gene>
    <name evidence="17" type="primary">cobP</name>
    <name evidence="17" type="ORF">LAL4801_00575</name>
</gene>
<keyword evidence="9 14" id="KW-0808">Transferase</keyword>
<dbReference type="PANTHER" id="PTHR34848">
    <property type="match status" value="1"/>
</dbReference>
<dbReference type="AlphaFoldDB" id="A0A0M6XWD1"/>
<reference evidence="18" key="1">
    <citation type="submission" date="2015-07" db="EMBL/GenBank/DDBJ databases">
        <authorList>
            <person name="Rodrigo-Torres Lidia"/>
            <person name="Arahal R.David."/>
        </authorList>
    </citation>
    <scope>NUCLEOTIDE SEQUENCE [LARGE SCALE GENOMIC DNA]</scope>
    <source>
        <strain evidence="18">CECT 4801</strain>
    </source>
</reference>
<sequence length="183" mass="20173">MTHSNGERTTLVLGGARSGKSRFAEKLVHETGLQKIYVATGAAHDDEMASRIAAHKDQRGPSWLTVEEQLELAAVLENECRQDRVVLVDCLTLWLSNLLFADKDIPAETARLCAVLKDLQGPCVFVSNEVGMGIVPENRLSRSFRDVQGRLNQDMAHRCQQVVFVAAGLPILLKPTSQPDIKL</sequence>
<accession>A0A0M6XWD1</accession>
<evidence type="ECO:0000256" key="16">
    <source>
        <dbReference type="PIRSR" id="PIRSR006135-2"/>
    </source>
</evidence>
<dbReference type="InterPro" id="IPR003203">
    <property type="entry name" value="CobU/CobP"/>
</dbReference>
<evidence type="ECO:0000256" key="9">
    <source>
        <dbReference type="ARBA" id="ARBA00022679"/>
    </source>
</evidence>
<keyword evidence="10 14" id="KW-0547">Nucleotide-binding</keyword>
<comment type="catalytic activity">
    <reaction evidence="3">
        <text>adenosylcob(III)inamide + GTP = adenosylcob(III)inamide phosphate + GDP + H(+)</text>
        <dbReference type="Rhea" id="RHEA:15765"/>
        <dbReference type="ChEBI" id="CHEBI:2480"/>
        <dbReference type="ChEBI" id="CHEBI:15378"/>
        <dbReference type="ChEBI" id="CHEBI:37565"/>
        <dbReference type="ChEBI" id="CHEBI:58189"/>
        <dbReference type="ChEBI" id="CHEBI:58502"/>
        <dbReference type="EC" id="2.7.1.156"/>
    </reaction>
</comment>
<evidence type="ECO:0000313" key="18">
    <source>
        <dbReference type="Proteomes" id="UP000048926"/>
    </source>
</evidence>
<dbReference type="Proteomes" id="UP000048926">
    <property type="component" value="Unassembled WGS sequence"/>
</dbReference>
<evidence type="ECO:0000256" key="12">
    <source>
        <dbReference type="ARBA" id="ARBA00022840"/>
    </source>
</evidence>
<dbReference type="GO" id="GO:0005524">
    <property type="term" value="F:ATP binding"/>
    <property type="evidence" value="ECO:0007669"/>
    <property type="project" value="UniProtKB-UniRule"/>
</dbReference>
<evidence type="ECO:0000256" key="8">
    <source>
        <dbReference type="ARBA" id="ARBA00022573"/>
    </source>
</evidence>
<evidence type="ECO:0000256" key="4">
    <source>
        <dbReference type="ARBA" id="ARBA00003889"/>
    </source>
</evidence>
<evidence type="ECO:0000313" key="17">
    <source>
        <dbReference type="EMBL" id="CTQ42151.1"/>
    </source>
</evidence>
<dbReference type="OrthoDB" id="9788370at2"/>
<organism evidence="17 18">
    <name type="scientific">Roseibium aggregatum</name>
    <dbReference type="NCBI Taxonomy" id="187304"/>
    <lineage>
        <taxon>Bacteria</taxon>
        <taxon>Pseudomonadati</taxon>
        <taxon>Pseudomonadota</taxon>
        <taxon>Alphaproteobacteria</taxon>
        <taxon>Hyphomicrobiales</taxon>
        <taxon>Stappiaceae</taxon>
        <taxon>Roseibium</taxon>
    </lineage>
</organism>
<protein>
    <recommendedName>
        <fullName evidence="14">Bifunctional adenosylcobalamin biosynthesis protein</fullName>
        <ecNumber evidence="14">2.7.1.156</ecNumber>
        <ecNumber evidence="14">2.7.7.62</ecNumber>
    </recommendedName>
</protein>
<feature type="binding site" evidence="16">
    <location>
        <begin position="56"/>
        <end position="59"/>
    </location>
    <ligand>
        <name>GTP</name>
        <dbReference type="ChEBI" id="CHEBI:37565"/>
    </ligand>
</feature>
<dbReference type="EC" id="2.7.7.62" evidence="14"/>
<name>A0A0M6XWD1_9HYPH</name>
<evidence type="ECO:0000256" key="15">
    <source>
        <dbReference type="PIRSR" id="PIRSR006135-1"/>
    </source>
</evidence>
<dbReference type="PIRSF" id="PIRSF006135">
    <property type="entry name" value="CobU"/>
    <property type="match status" value="1"/>
</dbReference>
<comment type="similarity">
    <text evidence="7 14">Belongs to the CobU/CobP family.</text>
</comment>
<dbReference type="CDD" id="cd00544">
    <property type="entry name" value="CobU"/>
    <property type="match status" value="1"/>
</dbReference>
<feature type="binding site" evidence="16">
    <location>
        <position position="89"/>
    </location>
    <ligand>
        <name>GTP</name>
        <dbReference type="ChEBI" id="CHEBI:37565"/>
    </ligand>
</feature>
<keyword evidence="18" id="KW-1185">Reference proteome</keyword>
<keyword evidence="8 14" id="KW-0169">Cobalamin biosynthesis</keyword>
<dbReference type="RefSeq" id="WP_055656499.1">
    <property type="nucleotide sequence ID" value="NZ_CP128601.1"/>
</dbReference>
<evidence type="ECO:0000256" key="5">
    <source>
        <dbReference type="ARBA" id="ARBA00004692"/>
    </source>
</evidence>
<dbReference type="EC" id="2.7.1.156" evidence="14"/>
<comment type="function">
    <text evidence="4 14">Catalyzes ATP-dependent phosphorylation of adenosylcobinamide and addition of GMP to adenosylcobinamide phosphate.</text>
</comment>
<dbReference type="UniPathway" id="UPA00148">
    <property type="reaction ID" value="UER00236"/>
</dbReference>
<evidence type="ECO:0000256" key="6">
    <source>
        <dbReference type="ARBA" id="ARBA00005159"/>
    </source>
</evidence>
<dbReference type="GO" id="GO:0043752">
    <property type="term" value="F:adenosylcobinamide kinase activity"/>
    <property type="evidence" value="ECO:0007669"/>
    <property type="project" value="UniProtKB-EC"/>
</dbReference>
<evidence type="ECO:0000256" key="11">
    <source>
        <dbReference type="ARBA" id="ARBA00022777"/>
    </source>
</evidence>
<evidence type="ECO:0000256" key="10">
    <source>
        <dbReference type="ARBA" id="ARBA00022741"/>
    </source>
</evidence>
<evidence type="ECO:0000256" key="3">
    <source>
        <dbReference type="ARBA" id="ARBA00001522"/>
    </source>
</evidence>
<dbReference type="STRING" id="187304.B0E33_27215"/>
<feature type="binding site" evidence="16">
    <location>
        <position position="67"/>
    </location>
    <ligand>
        <name>GTP</name>
        <dbReference type="ChEBI" id="CHEBI:37565"/>
    </ligand>
</feature>
<feature type="binding site" evidence="16">
    <location>
        <begin position="14"/>
        <end position="21"/>
    </location>
    <ligand>
        <name>GTP</name>
        <dbReference type="ChEBI" id="CHEBI:37565"/>
    </ligand>
</feature>
<comment type="pathway">
    <text evidence="5 14">Cofactor biosynthesis; adenosylcobalamin biosynthesis; adenosylcobalamin from cob(II)yrinate a,c-diamide: step 6/7.</text>
</comment>
<dbReference type="PANTHER" id="PTHR34848:SF1">
    <property type="entry name" value="BIFUNCTIONAL ADENOSYLCOBALAMIN BIOSYNTHESIS PROTEIN COBU"/>
    <property type="match status" value="1"/>
</dbReference>
<comment type="pathway">
    <text evidence="6 14">Cofactor biosynthesis; adenosylcobalamin biosynthesis; adenosylcobalamin from cob(II)yrinate a,c-diamide: step 5/7.</text>
</comment>
<dbReference type="Gene3D" id="3.40.50.300">
    <property type="entry name" value="P-loop containing nucleotide triphosphate hydrolases"/>
    <property type="match status" value="1"/>
</dbReference>
<comment type="catalytic activity">
    <reaction evidence="2 14">
        <text>adenosylcob(III)inamide phosphate + GTP + H(+) = adenosylcob(III)inamide-GDP + diphosphate</text>
        <dbReference type="Rhea" id="RHEA:22712"/>
        <dbReference type="ChEBI" id="CHEBI:15378"/>
        <dbReference type="ChEBI" id="CHEBI:33019"/>
        <dbReference type="ChEBI" id="CHEBI:37565"/>
        <dbReference type="ChEBI" id="CHEBI:58502"/>
        <dbReference type="ChEBI" id="CHEBI:60487"/>
        <dbReference type="EC" id="2.7.7.62"/>
    </reaction>
</comment>
<dbReference type="EMBL" id="CXST01000001">
    <property type="protein sequence ID" value="CTQ42151.1"/>
    <property type="molecule type" value="Genomic_DNA"/>
</dbReference>
<proteinExistence type="inferred from homology"/>
<keyword evidence="13 14" id="KW-0342">GTP-binding</keyword>
<dbReference type="InterPro" id="IPR027417">
    <property type="entry name" value="P-loop_NTPase"/>
</dbReference>
<comment type="catalytic activity">
    <reaction evidence="1 14">
        <text>adenosylcob(III)inamide + ATP = adenosylcob(III)inamide phosphate + ADP + H(+)</text>
        <dbReference type="Rhea" id="RHEA:15769"/>
        <dbReference type="ChEBI" id="CHEBI:2480"/>
        <dbReference type="ChEBI" id="CHEBI:15378"/>
        <dbReference type="ChEBI" id="CHEBI:30616"/>
        <dbReference type="ChEBI" id="CHEBI:58502"/>
        <dbReference type="ChEBI" id="CHEBI:456216"/>
        <dbReference type="EC" id="2.7.1.156"/>
    </reaction>
</comment>
<dbReference type="NCBIfam" id="NF004469">
    <property type="entry name" value="PRK05800.1"/>
    <property type="match status" value="1"/>
</dbReference>
<evidence type="ECO:0000256" key="1">
    <source>
        <dbReference type="ARBA" id="ARBA00000312"/>
    </source>
</evidence>
<keyword evidence="11 14" id="KW-0418">Kinase</keyword>
<feature type="active site" description="GMP-histidine intermediate" evidence="15">
    <location>
        <position position="55"/>
    </location>
</feature>
<dbReference type="SUPFAM" id="SSF52540">
    <property type="entry name" value="P-loop containing nucleoside triphosphate hydrolases"/>
    <property type="match status" value="1"/>
</dbReference>
<keyword evidence="12 14" id="KW-0067">ATP-binding</keyword>
<dbReference type="GO" id="GO:0008820">
    <property type="term" value="F:cobinamide phosphate guanylyltransferase activity"/>
    <property type="evidence" value="ECO:0007669"/>
    <property type="project" value="UniProtKB-UniRule"/>
</dbReference>